<evidence type="ECO:0000256" key="6">
    <source>
        <dbReference type="ARBA" id="ARBA00023242"/>
    </source>
</evidence>
<dbReference type="Proteomes" id="UP000094065">
    <property type="component" value="Unassembled WGS sequence"/>
</dbReference>
<dbReference type="GO" id="GO:0006281">
    <property type="term" value="P:DNA repair"/>
    <property type="evidence" value="ECO:0007669"/>
    <property type="project" value="UniProtKB-KW"/>
</dbReference>
<dbReference type="Pfam" id="PF09494">
    <property type="entry name" value="Slx4"/>
    <property type="match status" value="1"/>
</dbReference>
<dbReference type="STRING" id="1295533.A0A1E3HG84"/>
<proteinExistence type="inferred from homology"/>
<keyword evidence="6" id="KW-0539">Nucleus</keyword>
<dbReference type="EMBL" id="AWGJ01000010">
    <property type="protein sequence ID" value="ODN75373.1"/>
    <property type="molecule type" value="Genomic_DNA"/>
</dbReference>
<dbReference type="GeneID" id="30157847"/>
<evidence type="ECO:0000313" key="10">
    <source>
        <dbReference type="EMBL" id="ODN75373.1"/>
    </source>
</evidence>
<dbReference type="InterPro" id="IPR018574">
    <property type="entry name" value="Structure-sp_endonuc_su_Slx4"/>
</dbReference>
<feature type="region of interest" description="Disordered" evidence="8">
    <location>
        <begin position="203"/>
        <end position="227"/>
    </location>
</feature>
<evidence type="ECO:0000256" key="9">
    <source>
        <dbReference type="SAM" id="SignalP"/>
    </source>
</evidence>
<comment type="subcellular location">
    <subcellularLocation>
        <location evidence="1">Nucleus</location>
    </subcellularLocation>
</comment>
<dbReference type="OrthoDB" id="5576441at2759"/>
<name>A0A1E3HG84_9TREE</name>
<dbReference type="GO" id="GO:0006310">
    <property type="term" value="P:DNA recombination"/>
    <property type="evidence" value="ECO:0007669"/>
    <property type="project" value="UniProtKB-KW"/>
</dbReference>
<evidence type="ECO:0000256" key="2">
    <source>
        <dbReference type="ARBA" id="ARBA00006661"/>
    </source>
</evidence>
<evidence type="ECO:0000256" key="8">
    <source>
        <dbReference type="SAM" id="MobiDB-lite"/>
    </source>
</evidence>
<keyword evidence="9" id="KW-0732">Signal</keyword>
<evidence type="ECO:0000256" key="7">
    <source>
        <dbReference type="ARBA" id="ARBA00029496"/>
    </source>
</evidence>
<protein>
    <recommendedName>
        <fullName evidence="7">Structure-specific endonuclease subunit SLX4</fullName>
    </recommendedName>
</protein>
<comment type="caution">
    <text evidence="10">The sequence shown here is derived from an EMBL/GenBank/DDBJ whole genome shotgun (WGS) entry which is preliminary data.</text>
</comment>
<gene>
    <name evidence="10" type="ORF">L202_06538</name>
</gene>
<evidence type="ECO:0000256" key="5">
    <source>
        <dbReference type="ARBA" id="ARBA00023204"/>
    </source>
</evidence>
<organism evidence="10 11">
    <name type="scientific">Cryptococcus amylolentus CBS 6039</name>
    <dbReference type="NCBI Taxonomy" id="1295533"/>
    <lineage>
        <taxon>Eukaryota</taxon>
        <taxon>Fungi</taxon>
        <taxon>Dikarya</taxon>
        <taxon>Basidiomycota</taxon>
        <taxon>Agaricomycotina</taxon>
        <taxon>Tremellomycetes</taxon>
        <taxon>Tremellales</taxon>
        <taxon>Cryptococcaceae</taxon>
        <taxon>Cryptococcus</taxon>
    </lineage>
</organism>
<feature type="signal peptide" evidence="9">
    <location>
        <begin position="1"/>
        <end position="19"/>
    </location>
</feature>
<keyword evidence="11" id="KW-1185">Reference proteome</keyword>
<sequence length="416" mass="45786">MIPRYWSLLLILILTKSRSWRWKSPFGRGEACVTREASPKLSGNPDGLLDRAATSTFEADKEAAVADLGKEVRQDIQPSPDVAIARLDVERKFIRVLDSPIGGLHSNLSCLSITPGAHLWTEREVSPPSTLECSRVSPALERSTTPTAPYTRSFVDVDGWGAIAFEDDDPVAILSWEPKASEPDSASDLDILGYQAENSGTLNNRASGVMIPDSDGPLPQGDGGEDAELLASNNEATSPISIDDHMPDYESWDVKELQRLTTGYGYRSFKNHTVLVRLAIECWKALAADPESPSSPPGPLLDSATWSVAVQSLPGGQVGDIAETENSQATEMGCQEVKKPGVEVDLDQVFYGVIKEDFDLYLRVLRFEPLSLDELISKCLRAGITKKGWKAHLKRYLDLQSITYFTEDPTKQRQRH</sequence>
<dbReference type="RefSeq" id="XP_018991023.1">
    <property type="nucleotide sequence ID" value="XM_019141048.1"/>
</dbReference>
<dbReference type="GO" id="GO:0033557">
    <property type="term" value="C:Slx1-Slx4 complex"/>
    <property type="evidence" value="ECO:0007669"/>
    <property type="project" value="InterPro"/>
</dbReference>
<comment type="similarity">
    <text evidence="2">Belongs to the SLX4 family.</text>
</comment>
<reference evidence="10 11" key="1">
    <citation type="submission" date="2016-06" db="EMBL/GenBank/DDBJ databases">
        <title>Evolution of pathogenesis and genome organization in the Tremellales.</title>
        <authorList>
            <person name="Cuomo C."/>
            <person name="Litvintseva A."/>
            <person name="Heitman J."/>
            <person name="Chen Y."/>
            <person name="Sun S."/>
            <person name="Springer D."/>
            <person name="Dromer F."/>
            <person name="Young S."/>
            <person name="Zeng Q."/>
            <person name="Chapman S."/>
            <person name="Gujja S."/>
            <person name="Saif S."/>
            <person name="Birren B."/>
        </authorList>
    </citation>
    <scope>NUCLEOTIDE SEQUENCE [LARGE SCALE GENOMIC DNA]</scope>
    <source>
        <strain evidence="10 11">CBS 6039</strain>
    </source>
</reference>
<evidence type="ECO:0000256" key="3">
    <source>
        <dbReference type="ARBA" id="ARBA00022763"/>
    </source>
</evidence>
<dbReference type="GO" id="GO:0006260">
    <property type="term" value="P:DNA replication"/>
    <property type="evidence" value="ECO:0007669"/>
    <property type="project" value="InterPro"/>
</dbReference>
<feature type="chain" id="PRO_5009129141" description="Structure-specific endonuclease subunit SLX4" evidence="9">
    <location>
        <begin position="20"/>
        <end position="416"/>
    </location>
</feature>
<evidence type="ECO:0000256" key="1">
    <source>
        <dbReference type="ARBA" id="ARBA00004123"/>
    </source>
</evidence>
<keyword evidence="3" id="KW-0227">DNA damage</keyword>
<keyword evidence="4" id="KW-0233">DNA recombination</keyword>
<evidence type="ECO:0000256" key="4">
    <source>
        <dbReference type="ARBA" id="ARBA00023172"/>
    </source>
</evidence>
<evidence type="ECO:0000313" key="11">
    <source>
        <dbReference type="Proteomes" id="UP000094065"/>
    </source>
</evidence>
<dbReference type="AlphaFoldDB" id="A0A1E3HG84"/>
<accession>A0A1E3HG84</accession>
<keyword evidence="5" id="KW-0234">DNA repair</keyword>